<evidence type="ECO:0000256" key="1">
    <source>
        <dbReference type="ARBA" id="ARBA00022741"/>
    </source>
</evidence>
<dbReference type="EMBL" id="JASATX010000001">
    <property type="protein sequence ID" value="MDI2097632.1"/>
    <property type="molecule type" value="Genomic_DNA"/>
</dbReference>
<dbReference type="GO" id="GO:0032153">
    <property type="term" value="C:cell division site"/>
    <property type="evidence" value="ECO:0007669"/>
    <property type="project" value="TreeGrafter"/>
</dbReference>
<dbReference type="PANTHER" id="PTHR12169">
    <property type="entry name" value="ATPASE N2B"/>
    <property type="match status" value="1"/>
</dbReference>
<dbReference type="AlphaFoldDB" id="A0AAW6T7L7"/>
<accession>A0AAW6T7L7</accession>
<keyword evidence="3" id="KW-0131">Cell cycle</keyword>
<organism evidence="3 4">
    <name type="scientific">Ruicaihuangia caeni</name>
    <dbReference type="NCBI Taxonomy" id="3042517"/>
    <lineage>
        <taxon>Bacteria</taxon>
        <taxon>Bacillati</taxon>
        <taxon>Actinomycetota</taxon>
        <taxon>Actinomycetes</taxon>
        <taxon>Micrococcales</taxon>
        <taxon>Microbacteriaceae</taxon>
        <taxon>Ruicaihuangia</taxon>
    </lineage>
</organism>
<reference evidence="3 4" key="1">
    <citation type="submission" date="2023-04" db="EMBL/GenBank/DDBJ databases">
        <title>Klugiella caeni sp. nov. isolated from the sludge of biochemical tank.</title>
        <authorList>
            <person name="Geng K."/>
        </authorList>
    </citation>
    <scope>NUCLEOTIDE SEQUENCE [LARGE SCALE GENOMIC DNA]</scope>
    <source>
        <strain evidence="3 4">YN-L-19</strain>
    </source>
</reference>
<sequence length="336" mass="36599">MGPRRVRRAVERAAAAEGFELDQGQRSALARLTASGAPNVYVHGPVGRGKSWLVDTWFATMPVPKRRVHFHGFLTELQRAIVANAYDTDAAIDALLGGIRLLVFDEFHVHDPADALLLTRSLSLIEQRQVRVVVTSNYAPNELLPDPVFEHVALPLRAAVTRAFEVVEVAGARDYRRTSAADGNPTSDLPGAPSVNGTASRGLRGVWHISDSVNVAEAPAVVLELGGRRFEALDADGSSIRFHWTQLCEAPVAASDIVAWADRFDHWTLLGVPPLARTTLAARQRFANLVDVLSDRGHELVVHAAVERQHFVDEPAANPHDVERMLSRLALLDAAG</sequence>
<dbReference type="Proteomes" id="UP001321506">
    <property type="component" value="Unassembled WGS sequence"/>
</dbReference>
<keyword evidence="2" id="KW-0067">ATP-binding</keyword>
<dbReference type="GO" id="GO:0051301">
    <property type="term" value="P:cell division"/>
    <property type="evidence" value="ECO:0007669"/>
    <property type="project" value="UniProtKB-KW"/>
</dbReference>
<comment type="caution">
    <text evidence="3">The sequence shown here is derived from an EMBL/GenBank/DDBJ whole genome shotgun (WGS) entry which is preliminary data.</text>
</comment>
<keyword evidence="3" id="KW-0132">Cell division</keyword>
<evidence type="ECO:0000313" key="3">
    <source>
        <dbReference type="EMBL" id="MDI2097632.1"/>
    </source>
</evidence>
<keyword evidence="4" id="KW-1185">Reference proteome</keyword>
<dbReference type="GO" id="GO:0005737">
    <property type="term" value="C:cytoplasm"/>
    <property type="evidence" value="ECO:0007669"/>
    <property type="project" value="TreeGrafter"/>
</dbReference>
<evidence type="ECO:0000256" key="2">
    <source>
        <dbReference type="ARBA" id="ARBA00022840"/>
    </source>
</evidence>
<gene>
    <name evidence="3" type="primary">zapE</name>
    <name evidence="3" type="ORF">QF206_01445</name>
</gene>
<dbReference type="Pfam" id="PF03969">
    <property type="entry name" value="AFG1_ATPase"/>
    <property type="match status" value="1"/>
</dbReference>
<dbReference type="GO" id="GO:0016887">
    <property type="term" value="F:ATP hydrolysis activity"/>
    <property type="evidence" value="ECO:0007669"/>
    <property type="project" value="InterPro"/>
</dbReference>
<protein>
    <submittedName>
        <fullName evidence="3">Cell division protein ZapE</fullName>
    </submittedName>
</protein>
<dbReference type="InterPro" id="IPR027417">
    <property type="entry name" value="P-loop_NTPase"/>
</dbReference>
<proteinExistence type="predicted"/>
<name>A0AAW6T7L7_9MICO</name>
<dbReference type="SUPFAM" id="SSF52540">
    <property type="entry name" value="P-loop containing nucleoside triphosphate hydrolases"/>
    <property type="match status" value="1"/>
</dbReference>
<dbReference type="RefSeq" id="WP_281487420.1">
    <property type="nucleotide sequence ID" value="NZ_JASATX010000001.1"/>
</dbReference>
<dbReference type="InterPro" id="IPR005654">
    <property type="entry name" value="ATPase_AFG1-like"/>
</dbReference>
<dbReference type="NCBIfam" id="NF040713">
    <property type="entry name" value="ZapE"/>
    <property type="match status" value="1"/>
</dbReference>
<keyword evidence="1" id="KW-0547">Nucleotide-binding</keyword>
<dbReference type="PANTHER" id="PTHR12169:SF6">
    <property type="entry name" value="AFG1-LIKE ATPASE"/>
    <property type="match status" value="1"/>
</dbReference>
<dbReference type="GO" id="GO:0005524">
    <property type="term" value="F:ATP binding"/>
    <property type="evidence" value="ECO:0007669"/>
    <property type="project" value="UniProtKB-KW"/>
</dbReference>
<evidence type="ECO:0000313" key="4">
    <source>
        <dbReference type="Proteomes" id="UP001321506"/>
    </source>
</evidence>
<dbReference type="Gene3D" id="3.40.50.300">
    <property type="entry name" value="P-loop containing nucleotide triphosphate hydrolases"/>
    <property type="match status" value="1"/>
</dbReference>